<dbReference type="CDD" id="cd12950">
    <property type="entry name" value="RRP7_Rrp7p"/>
    <property type="match status" value="1"/>
</dbReference>
<dbReference type="Gene3D" id="6.10.250.1770">
    <property type="match status" value="1"/>
</dbReference>
<proteinExistence type="inferred from homology"/>
<comment type="similarity">
    <text evidence="1">Belongs to the RRP7 family.</text>
</comment>
<dbReference type="GO" id="GO:0034456">
    <property type="term" value="C:UTP-C complex"/>
    <property type="evidence" value="ECO:0007669"/>
    <property type="project" value="TreeGrafter"/>
</dbReference>
<keyword evidence="4" id="KW-1185">Reference proteome</keyword>
<protein>
    <recommendedName>
        <fullName evidence="2">Ribosomal RNA-processing protein 7 C-terminal domain-containing protein</fullName>
    </recommendedName>
</protein>
<dbReference type="InterPro" id="IPR024326">
    <property type="entry name" value="RRP7_C"/>
</dbReference>
<reference evidence="3" key="1">
    <citation type="submission" date="2021-12" db="EMBL/GenBank/DDBJ databases">
        <title>Prjna785345.</title>
        <authorList>
            <person name="Rujirawat T."/>
            <person name="Krajaejun T."/>
        </authorList>
    </citation>
    <scope>NUCLEOTIDE SEQUENCE</scope>
    <source>
        <strain evidence="3">Pi057C3</strain>
    </source>
</reference>
<organism evidence="3 4">
    <name type="scientific">Pythium insidiosum</name>
    <name type="common">Pythiosis disease agent</name>
    <dbReference type="NCBI Taxonomy" id="114742"/>
    <lineage>
        <taxon>Eukaryota</taxon>
        <taxon>Sar</taxon>
        <taxon>Stramenopiles</taxon>
        <taxon>Oomycota</taxon>
        <taxon>Peronosporomycetes</taxon>
        <taxon>Pythiales</taxon>
        <taxon>Pythiaceae</taxon>
        <taxon>Pythium</taxon>
    </lineage>
</organism>
<evidence type="ECO:0000259" key="2">
    <source>
        <dbReference type="Pfam" id="PF12923"/>
    </source>
</evidence>
<comment type="caution">
    <text evidence="3">The sequence shown here is derived from an EMBL/GenBank/DDBJ whole genome shotgun (WGS) entry which is preliminary data.</text>
</comment>
<dbReference type="GO" id="GO:0006364">
    <property type="term" value="P:rRNA processing"/>
    <property type="evidence" value="ECO:0007669"/>
    <property type="project" value="TreeGrafter"/>
</dbReference>
<dbReference type="GO" id="GO:0032545">
    <property type="term" value="C:CURI complex"/>
    <property type="evidence" value="ECO:0007669"/>
    <property type="project" value="TreeGrafter"/>
</dbReference>
<dbReference type="GO" id="GO:0000028">
    <property type="term" value="P:ribosomal small subunit assembly"/>
    <property type="evidence" value="ECO:0007669"/>
    <property type="project" value="TreeGrafter"/>
</dbReference>
<dbReference type="Proteomes" id="UP001209570">
    <property type="component" value="Unassembled WGS sequence"/>
</dbReference>
<dbReference type="InterPro" id="IPR040446">
    <property type="entry name" value="RRP7"/>
</dbReference>
<dbReference type="SUPFAM" id="SSF54928">
    <property type="entry name" value="RNA-binding domain, RBD"/>
    <property type="match status" value="1"/>
</dbReference>
<dbReference type="PANTHER" id="PTHR13191">
    <property type="entry name" value="RIBOSOMAL RNA PROCESSING PROTEIN 7-RELATED"/>
    <property type="match status" value="1"/>
</dbReference>
<dbReference type="EMBL" id="JAKCXM010000214">
    <property type="protein sequence ID" value="KAJ0398484.1"/>
    <property type="molecule type" value="Genomic_DNA"/>
</dbReference>
<evidence type="ECO:0000256" key="1">
    <source>
        <dbReference type="ARBA" id="ARBA00006110"/>
    </source>
</evidence>
<evidence type="ECO:0000313" key="4">
    <source>
        <dbReference type="Proteomes" id="UP001209570"/>
    </source>
</evidence>
<dbReference type="Pfam" id="PF12923">
    <property type="entry name" value="RRP7"/>
    <property type="match status" value="1"/>
</dbReference>
<accession>A0AAD5M114</accession>
<gene>
    <name evidence="3" type="ORF">P43SY_006642</name>
</gene>
<feature type="domain" description="Ribosomal RNA-processing protein 7 C-terminal" evidence="2">
    <location>
        <begin position="134"/>
        <end position="249"/>
    </location>
</feature>
<dbReference type="InterPro" id="IPR012677">
    <property type="entry name" value="Nucleotide-bd_a/b_plait_sf"/>
</dbReference>
<dbReference type="Gene3D" id="3.30.70.330">
    <property type="match status" value="1"/>
</dbReference>
<dbReference type="GO" id="GO:0003676">
    <property type="term" value="F:nucleic acid binding"/>
    <property type="evidence" value="ECO:0007669"/>
    <property type="project" value="InterPro"/>
</dbReference>
<sequence length="249" mass="28067">MAASALVGGYHPVALPLAHGVFKRYVYVKKHHVKDSGDTSESILAADRTVYMVNLPTDSDDDWLRECLASVGSIQHIVPGAQSDNSDPLLAKTAHVVFKSKQAAEKLLSLSAIDCAVPEVATGLDAYLAKYDATRPGLSAVKEIADRFMAEFDAQEEEQEIRHREELKNQVDDDGFVTVVSSKRKKQLAGDDLLLQQPAKKQKSKELHNFYRFQMREKKRDQLKTLRERFEEDKLLVEKLKKANKFKPE</sequence>
<dbReference type="PANTHER" id="PTHR13191:SF0">
    <property type="entry name" value="RIBOSOMAL RNA-PROCESSING PROTEIN 7 HOMOLOG A-RELATED"/>
    <property type="match status" value="1"/>
</dbReference>
<dbReference type="InterPro" id="IPR035979">
    <property type="entry name" value="RBD_domain_sf"/>
</dbReference>
<dbReference type="AlphaFoldDB" id="A0AAD5M114"/>
<name>A0AAD5M114_PYTIN</name>
<evidence type="ECO:0000313" key="3">
    <source>
        <dbReference type="EMBL" id="KAJ0398484.1"/>
    </source>
</evidence>